<keyword evidence="7" id="KW-0539">Nucleus</keyword>
<dbReference type="PANTHER" id="PTHR48249">
    <property type="entry name" value="MEDIATOR OF RNA POLYMERASE II TRANSCRIPTION SUBUNIT 13"/>
    <property type="match status" value="1"/>
</dbReference>
<keyword evidence="5" id="KW-0805">Transcription regulation</keyword>
<evidence type="ECO:0000313" key="10">
    <source>
        <dbReference type="Proteomes" id="UP001374535"/>
    </source>
</evidence>
<name>A0AAQ3N0U7_VIGMU</name>
<reference evidence="9 10" key="1">
    <citation type="journal article" date="2023" name="Life. Sci Alliance">
        <title>Evolutionary insights into 3D genome organization and epigenetic landscape of Vigna mungo.</title>
        <authorList>
            <person name="Junaid A."/>
            <person name="Singh B."/>
            <person name="Bhatia S."/>
        </authorList>
    </citation>
    <scope>NUCLEOTIDE SEQUENCE [LARGE SCALE GENOMIC DNA]</scope>
    <source>
        <strain evidence="9">Urdbean</strain>
    </source>
</reference>
<feature type="compositionally biased region" description="Polar residues" evidence="8">
    <location>
        <begin position="14"/>
        <end position="30"/>
    </location>
</feature>
<dbReference type="Proteomes" id="UP001374535">
    <property type="component" value="Chromosome 8"/>
</dbReference>
<sequence length="115" mass="12444">MKRWPLQLRKSMSDGLSATSNGSSLQQQDMSLIPERTLPSSPSPLYSPHTKSTGFMKGNLGQPAARKQLMGGHSMVDNSRGLLHWAQSISFVAVSMDHTLQLVHPADSSTPGAEE</sequence>
<keyword evidence="6" id="KW-0804">Transcription</keyword>
<dbReference type="PANTHER" id="PTHR48249:SF3">
    <property type="entry name" value="MEDIATOR OF RNA POLYMERASE II TRANSCRIPTION SUBUNIT 13"/>
    <property type="match status" value="1"/>
</dbReference>
<dbReference type="GO" id="GO:0045944">
    <property type="term" value="P:positive regulation of transcription by RNA polymerase II"/>
    <property type="evidence" value="ECO:0007669"/>
    <property type="project" value="TreeGrafter"/>
</dbReference>
<accession>A0AAQ3N0U7</accession>
<feature type="compositionally biased region" description="Low complexity" evidence="8">
    <location>
        <begin position="38"/>
        <end position="48"/>
    </location>
</feature>
<dbReference type="GO" id="GO:0016592">
    <property type="term" value="C:mediator complex"/>
    <property type="evidence" value="ECO:0007669"/>
    <property type="project" value="TreeGrafter"/>
</dbReference>
<dbReference type="AlphaFoldDB" id="A0AAQ3N0U7"/>
<evidence type="ECO:0000256" key="7">
    <source>
        <dbReference type="ARBA" id="ARBA00023242"/>
    </source>
</evidence>
<evidence type="ECO:0000256" key="3">
    <source>
        <dbReference type="ARBA" id="ARBA00019618"/>
    </source>
</evidence>
<evidence type="ECO:0000256" key="5">
    <source>
        <dbReference type="ARBA" id="ARBA00023015"/>
    </source>
</evidence>
<comment type="similarity">
    <text evidence="2">Belongs to the Mediator complex subunit 13 family.</text>
</comment>
<dbReference type="GO" id="GO:0003713">
    <property type="term" value="F:transcription coactivator activity"/>
    <property type="evidence" value="ECO:0007669"/>
    <property type="project" value="TreeGrafter"/>
</dbReference>
<evidence type="ECO:0000256" key="2">
    <source>
        <dbReference type="ARBA" id="ARBA00009354"/>
    </source>
</evidence>
<protein>
    <recommendedName>
        <fullName evidence="3">Mediator of RNA polymerase II transcription subunit 13</fullName>
    </recommendedName>
</protein>
<comment type="subcellular location">
    <subcellularLocation>
        <location evidence="1">Nucleus</location>
    </subcellularLocation>
</comment>
<feature type="region of interest" description="Disordered" evidence="8">
    <location>
        <begin position="1"/>
        <end position="60"/>
    </location>
</feature>
<evidence type="ECO:0000256" key="6">
    <source>
        <dbReference type="ARBA" id="ARBA00023163"/>
    </source>
</evidence>
<dbReference type="InterPro" id="IPR051139">
    <property type="entry name" value="Mediator_complx_sub13"/>
</dbReference>
<evidence type="ECO:0000256" key="8">
    <source>
        <dbReference type="SAM" id="MobiDB-lite"/>
    </source>
</evidence>
<evidence type="ECO:0000256" key="1">
    <source>
        <dbReference type="ARBA" id="ARBA00004123"/>
    </source>
</evidence>
<evidence type="ECO:0000256" key="4">
    <source>
        <dbReference type="ARBA" id="ARBA00022491"/>
    </source>
</evidence>
<keyword evidence="10" id="KW-1185">Reference proteome</keyword>
<proteinExistence type="inferred from homology"/>
<keyword evidence="4" id="KW-0678">Repressor</keyword>
<organism evidence="9 10">
    <name type="scientific">Vigna mungo</name>
    <name type="common">Black gram</name>
    <name type="synonym">Phaseolus mungo</name>
    <dbReference type="NCBI Taxonomy" id="3915"/>
    <lineage>
        <taxon>Eukaryota</taxon>
        <taxon>Viridiplantae</taxon>
        <taxon>Streptophyta</taxon>
        <taxon>Embryophyta</taxon>
        <taxon>Tracheophyta</taxon>
        <taxon>Spermatophyta</taxon>
        <taxon>Magnoliopsida</taxon>
        <taxon>eudicotyledons</taxon>
        <taxon>Gunneridae</taxon>
        <taxon>Pentapetalae</taxon>
        <taxon>rosids</taxon>
        <taxon>fabids</taxon>
        <taxon>Fabales</taxon>
        <taxon>Fabaceae</taxon>
        <taxon>Papilionoideae</taxon>
        <taxon>50 kb inversion clade</taxon>
        <taxon>NPAAA clade</taxon>
        <taxon>indigoferoid/millettioid clade</taxon>
        <taxon>Phaseoleae</taxon>
        <taxon>Vigna</taxon>
    </lineage>
</organism>
<gene>
    <name evidence="9" type="ORF">V8G54_026622</name>
</gene>
<dbReference type="EMBL" id="CP144693">
    <property type="protein sequence ID" value="WVZ00553.1"/>
    <property type="molecule type" value="Genomic_DNA"/>
</dbReference>
<evidence type="ECO:0000313" key="9">
    <source>
        <dbReference type="EMBL" id="WVZ00553.1"/>
    </source>
</evidence>